<proteinExistence type="predicted"/>
<dbReference type="InterPro" id="IPR013149">
    <property type="entry name" value="ADH-like_C"/>
</dbReference>
<evidence type="ECO:0000256" key="2">
    <source>
        <dbReference type="ARBA" id="ARBA00023002"/>
    </source>
</evidence>
<organism evidence="4 5">
    <name type="scientific">Mycolicibacterium chitae</name>
    <name type="common">Mycobacterium chitae</name>
    <dbReference type="NCBI Taxonomy" id="1792"/>
    <lineage>
        <taxon>Bacteria</taxon>
        <taxon>Bacillati</taxon>
        <taxon>Actinomycetota</taxon>
        <taxon>Actinomycetes</taxon>
        <taxon>Mycobacteriales</taxon>
        <taxon>Mycobacteriaceae</taxon>
        <taxon>Mycolicibacterium</taxon>
    </lineage>
</organism>
<dbReference type="AlphaFoldDB" id="A0A3S4SCU7"/>
<dbReference type="GO" id="GO:0005829">
    <property type="term" value="C:cytosol"/>
    <property type="evidence" value="ECO:0007669"/>
    <property type="project" value="TreeGrafter"/>
</dbReference>
<evidence type="ECO:0000259" key="3">
    <source>
        <dbReference type="SMART" id="SM00829"/>
    </source>
</evidence>
<gene>
    <name evidence="4" type="primary">qorA_5</name>
    <name evidence="4" type="ORF">NCTC10485_04617</name>
</gene>
<dbReference type="InterPro" id="IPR036291">
    <property type="entry name" value="NAD(P)-bd_dom_sf"/>
</dbReference>
<dbReference type="GO" id="GO:0035925">
    <property type="term" value="F:mRNA 3'-UTR AU-rich region binding"/>
    <property type="evidence" value="ECO:0007669"/>
    <property type="project" value="TreeGrafter"/>
</dbReference>
<feature type="domain" description="Enoyl reductase (ER)" evidence="3">
    <location>
        <begin position="10"/>
        <end position="315"/>
    </location>
</feature>
<evidence type="ECO:0000313" key="4">
    <source>
        <dbReference type="EMBL" id="VEG50299.1"/>
    </source>
</evidence>
<dbReference type="OrthoDB" id="7355832at2"/>
<evidence type="ECO:0000256" key="1">
    <source>
        <dbReference type="ARBA" id="ARBA00022857"/>
    </source>
</evidence>
<dbReference type="EC" id="1.6.5.5" evidence="4"/>
<keyword evidence="1" id="KW-0521">NADP</keyword>
<dbReference type="InterPro" id="IPR011032">
    <property type="entry name" value="GroES-like_sf"/>
</dbReference>
<dbReference type="EMBL" id="LR134355">
    <property type="protein sequence ID" value="VEG50299.1"/>
    <property type="molecule type" value="Genomic_DNA"/>
</dbReference>
<protein>
    <submittedName>
        <fullName evidence="4">NADPH--quinone reductase</fullName>
        <ecNumber evidence="4">1.6.5.5</ecNumber>
    </submittedName>
</protein>
<accession>A0A3S4SCU7</accession>
<keyword evidence="2 4" id="KW-0560">Oxidoreductase</keyword>
<dbReference type="PANTHER" id="PTHR48106:SF13">
    <property type="entry name" value="QUINONE OXIDOREDUCTASE-RELATED"/>
    <property type="match status" value="1"/>
</dbReference>
<dbReference type="PANTHER" id="PTHR48106">
    <property type="entry name" value="QUINONE OXIDOREDUCTASE PIG3-RELATED"/>
    <property type="match status" value="1"/>
</dbReference>
<dbReference type="InterPro" id="IPR013154">
    <property type="entry name" value="ADH-like_N"/>
</dbReference>
<dbReference type="Pfam" id="PF00107">
    <property type="entry name" value="ADH_zinc_N"/>
    <property type="match status" value="1"/>
</dbReference>
<dbReference type="GO" id="GO:0003960">
    <property type="term" value="F:quinone reductase (NADPH) activity"/>
    <property type="evidence" value="ECO:0007669"/>
    <property type="project" value="UniProtKB-EC"/>
</dbReference>
<dbReference type="SUPFAM" id="SSF51735">
    <property type="entry name" value="NAD(P)-binding Rossmann-fold domains"/>
    <property type="match status" value="1"/>
</dbReference>
<dbReference type="RefSeq" id="WP_126335850.1">
    <property type="nucleotide sequence ID" value="NZ_AP022604.1"/>
</dbReference>
<name>A0A3S4SCU7_MYCCI</name>
<dbReference type="InterPro" id="IPR020843">
    <property type="entry name" value="ER"/>
</dbReference>
<dbReference type="GO" id="GO:0070402">
    <property type="term" value="F:NADPH binding"/>
    <property type="evidence" value="ECO:0007669"/>
    <property type="project" value="TreeGrafter"/>
</dbReference>
<dbReference type="Gene3D" id="3.90.180.10">
    <property type="entry name" value="Medium-chain alcohol dehydrogenases, catalytic domain"/>
    <property type="match status" value="1"/>
</dbReference>
<sequence>MARQVVLDETFTPQLREVDVAAPAAGQVRVRVARAGVNFWEIMQRRGRVPLADHRVPGSEGVGVVEALGAGVEGLAPGQRVAWSKVPGSYAEVVVAPASALVLVPDAVSDQTAAALLFQGATAHYLSHDAWPLYAGDTAVVTAAAGGVGVLLTQLLVARGARVIGVVSTPEKVEVGVRAGAAHMVTYGDSMVAEIRANAPDGVAAVYDAVGSGVAEPLMGTLRARGAMVLYGAASGQEADIGAKDLGGGSFFLTRTAGRDYSGDEQDVARRAAQLLDMATWSLVKPVIGGEFPLAEVAEAWDALESRSTVGKLLLVP</sequence>
<dbReference type="SMART" id="SM00829">
    <property type="entry name" value="PKS_ER"/>
    <property type="match status" value="1"/>
</dbReference>
<evidence type="ECO:0000313" key="5">
    <source>
        <dbReference type="Proteomes" id="UP000282551"/>
    </source>
</evidence>
<dbReference type="Gene3D" id="3.40.50.720">
    <property type="entry name" value="NAD(P)-binding Rossmann-like Domain"/>
    <property type="match status" value="1"/>
</dbReference>
<dbReference type="SUPFAM" id="SSF50129">
    <property type="entry name" value="GroES-like"/>
    <property type="match status" value="1"/>
</dbReference>
<dbReference type="Proteomes" id="UP000282551">
    <property type="component" value="Chromosome"/>
</dbReference>
<reference evidence="4 5" key="1">
    <citation type="submission" date="2018-12" db="EMBL/GenBank/DDBJ databases">
        <authorList>
            <consortium name="Pathogen Informatics"/>
        </authorList>
    </citation>
    <scope>NUCLEOTIDE SEQUENCE [LARGE SCALE GENOMIC DNA]</scope>
    <source>
        <strain evidence="4 5">NCTC10485</strain>
    </source>
</reference>
<keyword evidence="5" id="KW-1185">Reference proteome</keyword>
<dbReference type="Pfam" id="PF08240">
    <property type="entry name" value="ADH_N"/>
    <property type="match status" value="1"/>
</dbReference>